<comment type="caution">
    <text evidence="8">The sequence shown here is derived from an EMBL/GenBank/DDBJ whole genome shotgun (WGS) entry which is preliminary data.</text>
</comment>
<feature type="region of interest" description="Disordered" evidence="7">
    <location>
        <begin position="14"/>
        <end position="58"/>
    </location>
</feature>
<proteinExistence type="predicted"/>
<dbReference type="EMBL" id="CADIKR010000008">
    <property type="protein sequence ID" value="CAB3914059.1"/>
    <property type="molecule type" value="Genomic_DNA"/>
</dbReference>
<dbReference type="PANTHER" id="PTHR10629">
    <property type="entry name" value="CYTOSINE-SPECIFIC METHYLTRANSFERASE"/>
    <property type="match status" value="1"/>
</dbReference>
<reference evidence="8 9" key="1">
    <citation type="submission" date="2020-04" db="EMBL/GenBank/DDBJ databases">
        <authorList>
            <person name="De Canck E."/>
        </authorList>
    </citation>
    <scope>NUCLEOTIDE SEQUENCE [LARGE SCALE GENOMIC DNA]</scope>
    <source>
        <strain evidence="8 9">LMG 3415</strain>
    </source>
</reference>
<dbReference type="Gene3D" id="3.90.120.10">
    <property type="entry name" value="DNA Methylase, subunit A, domain 2"/>
    <property type="match status" value="1"/>
</dbReference>
<keyword evidence="4" id="KW-0949">S-adenosyl-L-methionine</keyword>
<dbReference type="InterPro" id="IPR050390">
    <property type="entry name" value="C5-Methyltransferase"/>
</dbReference>
<keyword evidence="5" id="KW-0680">Restriction system</keyword>
<dbReference type="RefSeq" id="WP_104654183.1">
    <property type="nucleotide sequence ID" value="NZ_CADIKR010000008.1"/>
</dbReference>
<dbReference type="PANTHER" id="PTHR10629:SF52">
    <property type="entry name" value="DNA (CYTOSINE-5)-METHYLTRANSFERASE 1"/>
    <property type="match status" value="1"/>
</dbReference>
<evidence type="ECO:0000313" key="8">
    <source>
        <dbReference type="EMBL" id="CAB3914059.1"/>
    </source>
</evidence>
<evidence type="ECO:0000256" key="7">
    <source>
        <dbReference type="SAM" id="MobiDB-lite"/>
    </source>
</evidence>
<accession>A0ABM8LK57</accession>
<evidence type="ECO:0000256" key="1">
    <source>
        <dbReference type="ARBA" id="ARBA00011975"/>
    </source>
</evidence>
<keyword evidence="2" id="KW-0489">Methyltransferase</keyword>
<keyword evidence="9" id="KW-1185">Reference proteome</keyword>
<protein>
    <recommendedName>
        <fullName evidence="1">DNA (cytosine-5-)-methyltransferase</fullName>
        <ecNumber evidence="1">2.1.1.37</ecNumber>
    </recommendedName>
</protein>
<name>A0ABM8LK57_9BURK</name>
<evidence type="ECO:0000256" key="5">
    <source>
        <dbReference type="ARBA" id="ARBA00022747"/>
    </source>
</evidence>
<organism evidence="8 9">
    <name type="scientific">Achromobacter mucicolens</name>
    <dbReference type="NCBI Taxonomy" id="1389922"/>
    <lineage>
        <taxon>Bacteria</taxon>
        <taxon>Pseudomonadati</taxon>
        <taxon>Pseudomonadota</taxon>
        <taxon>Betaproteobacteria</taxon>
        <taxon>Burkholderiales</taxon>
        <taxon>Alcaligenaceae</taxon>
        <taxon>Achromobacter</taxon>
    </lineage>
</organism>
<dbReference type="InterPro" id="IPR001525">
    <property type="entry name" value="C5_MeTfrase"/>
</dbReference>
<keyword evidence="3" id="KW-0808">Transferase</keyword>
<comment type="catalytic activity">
    <reaction evidence="6">
        <text>a 2'-deoxycytidine in DNA + S-adenosyl-L-methionine = a 5-methyl-2'-deoxycytidine in DNA + S-adenosyl-L-homocysteine + H(+)</text>
        <dbReference type="Rhea" id="RHEA:13681"/>
        <dbReference type="Rhea" id="RHEA-COMP:11369"/>
        <dbReference type="Rhea" id="RHEA-COMP:11370"/>
        <dbReference type="ChEBI" id="CHEBI:15378"/>
        <dbReference type="ChEBI" id="CHEBI:57856"/>
        <dbReference type="ChEBI" id="CHEBI:59789"/>
        <dbReference type="ChEBI" id="CHEBI:85452"/>
        <dbReference type="ChEBI" id="CHEBI:85454"/>
        <dbReference type="EC" id="2.1.1.37"/>
    </reaction>
</comment>
<gene>
    <name evidence="8" type="ORF">LMG3415_05132</name>
</gene>
<evidence type="ECO:0000313" key="9">
    <source>
        <dbReference type="Proteomes" id="UP000507140"/>
    </source>
</evidence>
<feature type="compositionally biased region" description="Basic and acidic residues" evidence="7">
    <location>
        <begin position="29"/>
        <end position="39"/>
    </location>
</feature>
<dbReference type="PRINTS" id="PR00105">
    <property type="entry name" value="C5METTRFRASE"/>
</dbReference>
<evidence type="ECO:0000256" key="4">
    <source>
        <dbReference type="ARBA" id="ARBA00022691"/>
    </source>
</evidence>
<evidence type="ECO:0000256" key="2">
    <source>
        <dbReference type="ARBA" id="ARBA00022603"/>
    </source>
</evidence>
<dbReference type="EC" id="2.1.1.37" evidence="1"/>
<dbReference type="Gene3D" id="3.40.50.150">
    <property type="entry name" value="Vaccinia Virus protein VP39"/>
    <property type="match status" value="1"/>
</dbReference>
<dbReference type="Proteomes" id="UP000507140">
    <property type="component" value="Unassembled WGS sequence"/>
</dbReference>
<dbReference type="InterPro" id="IPR029063">
    <property type="entry name" value="SAM-dependent_MTases_sf"/>
</dbReference>
<dbReference type="SUPFAM" id="SSF53335">
    <property type="entry name" value="S-adenosyl-L-methionine-dependent methyltransferases"/>
    <property type="match status" value="1"/>
</dbReference>
<evidence type="ECO:0000256" key="6">
    <source>
        <dbReference type="ARBA" id="ARBA00047422"/>
    </source>
</evidence>
<evidence type="ECO:0000256" key="3">
    <source>
        <dbReference type="ARBA" id="ARBA00022679"/>
    </source>
</evidence>
<sequence>MKCMANAVPSNGLFRGSRSSVRVPPAAARDSRSARRARGDFQPTRARRDEPQSDSRNLSLDLGDELIIDNFAGGGGTSEGLEQAFGRPVDIAVNHDPEALAMHAINHPHTLHLCESVWTVDPIKVTGNRPVGLVWLSPDCKHFSKAKGGTPVEKHIRGLAWVALRWAAKCKPRCLCIENVEEFRDWGPLVVNEKGKWYPDPKKKGKTFESFVRQLREHGYKVEWRELRASDLDTPTIRKRFFLVARRDGRPIVWPEATHGAPDSLAVKQGHLQPWRTAAECIDFSIAAASIFQRERPLVVNTLRRVAKGTWRHVLANANPFIVPQPATGTDADDLAMTPFIAGQGGPEYAGKPVRTTQPLGTLTTENHRALVAPMIAPLRGTQESHLQGDSALAPVSTISAGGTHHALSSAHLVTIGYGERPGQDARTQNVRAPLGTVVAAKKHAMVAAHLTHLTHHGDRPGSSPDAPLATITGANRGEQVMVAACLEQANGGFYEGNGRAMDAPTSTLMGTGSQQRLVAAHLIKYYGEGGQWAAANDPMHTLTTKDRVGVVETVQVRQNAVPPHMLAKAKACARFFHKYLPEHFPVKTDLIIVGGWVLVDITLRMLVPRELYRAQGFPSSYVIHEIPDPKLLFVDGHQVEGDPRHIPRIPLSKTAQVRMCGNSVCPPVAKALILANFSHERQIAERLAA</sequence>
<dbReference type="Pfam" id="PF00145">
    <property type="entry name" value="DNA_methylase"/>
    <property type="match status" value="1"/>
</dbReference>